<gene>
    <name evidence="2" type="ORF">SPARVUS_LOCUS5838905</name>
</gene>
<evidence type="ECO:0000256" key="1">
    <source>
        <dbReference type="SAM" id="MobiDB-lite"/>
    </source>
</evidence>
<feature type="region of interest" description="Disordered" evidence="1">
    <location>
        <begin position="263"/>
        <end position="283"/>
    </location>
</feature>
<evidence type="ECO:0008006" key="4">
    <source>
        <dbReference type="Google" id="ProtNLM"/>
    </source>
</evidence>
<reference evidence="2" key="1">
    <citation type="submission" date="2023-05" db="EMBL/GenBank/DDBJ databases">
        <authorList>
            <person name="Stuckert A."/>
        </authorList>
    </citation>
    <scope>NUCLEOTIDE SEQUENCE</scope>
</reference>
<organism evidence="2 3">
    <name type="scientific">Staurois parvus</name>
    <dbReference type="NCBI Taxonomy" id="386267"/>
    <lineage>
        <taxon>Eukaryota</taxon>
        <taxon>Metazoa</taxon>
        <taxon>Chordata</taxon>
        <taxon>Craniata</taxon>
        <taxon>Vertebrata</taxon>
        <taxon>Euteleostomi</taxon>
        <taxon>Amphibia</taxon>
        <taxon>Batrachia</taxon>
        <taxon>Anura</taxon>
        <taxon>Neobatrachia</taxon>
        <taxon>Ranoidea</taxon>
        <taxon>Ranidae</taxon>
        <taxon>Staurois</taxon>
    </lineage>
</organism>
<feature type="compositionally biased region" description="Basic and acidic residues" evidence="1">
    <location>
        <begin position="263"/>
        <end position="274"/>
    </location>
</feature>
<accession>A0ABN9CV00</accession>
<dbReference type="EMBL" id="CATNWA010012761">
    <property type="protein sequence ID" value="CAI9564025.1"/>
    <property type="molecule type" value="Genomic_DNA"/>
</dbReference>
<keyword evidence="3" id="KW-1185">Reference proteome</keyword>
<evidence type="ECO:0000313" key="2">
    <source>
        <dbReference type="EMBL" id="CAI9564025.1"/>
    </source>
</evidence>
<feature type="non-terminal residue" evidence="2">
    <location>
        <position position="1"/>
    </location>
</feature>
<dbReference type="Proteomes" id="UP001162483">
    <property type="component" value="Unassembled WGS sequence"/>
</dbReference>
<protein>
    <recommendedName>
        <fullName evidence="4">Ankyrin repeat domain-containing protein 33B</fullName>
    </recommendedName>
</protein>
<evidence type="ECO:0000313" key="3">
    <source>
        <dbReference type="Proteomes" id="UP001162483"/>
    </source>
</evidence>
<proteinExistence type="predicted"/>
<name>A0ABN9CV00_9NEOB</name>
<sequence length="283" mass="32848">SICFSGADIHAVDPSREFTSREWARFTGRYDTANLMQKLLEKPLAEQFSDQFKMEWPKMKELLAKAAEPKSCAQRISECMKSAFTFNYFSEPEEDGVLDFMVKITTGMSSPFVAISCRTVCPGSPPCIGKRRFTVQEILRKQRAEEIKTSDKDHAKSYEKLFKNSQVIVVPKKKERRASLQVNIIPRADVVNRRTSLLPLNLLRRSSVRPGYVIPKVRISKAPAPTYQPEKLRRRSSVNDNTYLQIPKWRYKEIKEERKKAEEEALRKLEDAQKQRKNSRQRT</sequence>
<comment type="caution">
    <text evidence="2">The sequence shown here is derived from an EMBL/GenBank/DDBJ whole genome shotgun (WGS) entry which is preliminary data.</text>
</comment>